<feature type="compositionally biased region" description="Polar residues" evidence="1">
    <location>
        <begin position="74"/>
        <end position="96"/>
    </location>
</feature>
<feature type="region of interest" description="Disordered" evidence="1">
    <location>
        <begin position="137"/>
        <end position="177"/>
    </location>
</feature>
<evidence type="ECO:0000313" key="3">
    <source>
        <dbReference type="Proteomes" id="UP000887013"/>
    </source>
</evidence>
<evidence type="ECO:0000256" key="1">
    <source>
        <dbReference type="SAM" id="MobiDB-lite"/>
    </source>
</evidence>
<feature type="non-terminal residue" evidence="2">
    <location>
        <position position="177"/>
    </location>
</feature>
<evidence type="ECO:0000313" key="2">
    <source>
        <dbReference type="EMBL" id="GFS93319.1"/>
    </source>
</evidence>
<proteinExistence type="predicted"/>
<keyword evidence="3" id="KW-1185">Reference proteome</keyword>
<comment type="caution">
    <text evidence="2">The sequence shown here is derived from an EMBL/GenBank/DDBJ whole genome shotgun (WGS) entry which is preliminary data.</text>
</comment>
<gene>
    <name evidence="2" type="ORF">NPIL_413921</name>
</gene>
<feature type="region of interest" description="Disordered" evidence="1">
    <location>
        <begin position="63"/>
        <end position="99"/>
    </location>
</feature>
<protein>
    <submittedName>
        <fullName evidence="2">Uncharacterized protein</fullName>
    </submittedName>
</protein>
<feature type="compositionally biased region" description="Polar residues" evidence="1">
    <location>
        <begin position="145"/>
        <end position="164"/>
    </location>
</feature>
<dbReference type="Proteomes" id="UP000887013">
    <property type="component" value="Unassembled WGS sequence"/>
</dbReference>
<sequence>MASEKLFIAEIEGNSDSPDSLELRPEIHLTKDAISEDKIEMGKKASIDEAGGDEREESLRMPHDCLSYDEPPHLSSQYSLENPLLQQTPTYSQNRPENIYEDTAEDACNKCGDYVSTTDHDCSKDYVETSHLLSQSTVKHLPSQLKPNPQSSSISVHQLKSVSNGIDEKDSKNDNTS</sequence>
<dbReference type="EMBL" id="BMAW01005271">
    <property type="protein sequence ID" value="GFS93319.1"/>
    <property type="molecule type" value="Genomic_DNA"/>
</dbReference>
<accession>A0A8X6N3W6</accession>
<name>A0A8X6N3W6_NEPPI</name>
<organism evidence="2 3">
    <name type="scientific">Nephila pilipes</name>
    <name type="common">Giant wood spider</name>
    <name type="synonym">Nephila maculata</name>
    <dbReference type="NCBI Taxonomy" id="299642"/>
    <lineage>
        <taxon>Eukaryota</taxon>
        <taxon>Metazoa</taxon>
        <taxon>Ecdysozoa</taxon>
        <taxon>Arthropoda</taxon>
        <taxon>Chelicerata</taxon>
        <taxon>Arachnida</taxon>
        <taxon>Araneae</taxon>
        <taxon>Araneomorphae</taxon>
        <taxon>Entelegynae</taxon>
        <taxon>Araneoidea</taxon>
        <taxon>Nephilidae</taxon>
        <taxon>Nephila</taxon>
    </lineage>
</organism>
<feature type="compositionally biased region" description="Basic and acidic residues" evidence="1">
    <location>
        <begin position="166"/>
        <end position="177"/>
    </location>
</feature>
<dbReference type="AlphaFoldDB" id="A0A8X6N3W6"/>
<reference evidence="2" key="1">
    <citation type="submission" date="2020-08" db="EMBL/GenBank/DDBJ databases">
        <title>Multicomponent nature underlies the extraordinary mechanical properties of spider dragline silk.</title>
        <authorList>
            <person name="Kono N."/>
            <person name="Nakamura H."/>
            <person name="Mori M."/>
            <person name="Yoshida Y."/>
            <person name="Ohtoshi R."/>
            <person name="Malay A.D."/>
            <person name="Moran D.A.P."/>
            <person name="Tomita M."/>
            <person name="Numata K."/>
            <person name="Arakawa K."/>
        </authorList>
    </citation>
    <scope>NUCLEOTIDE SEQUENCE</scope>
</reference>